<dbReference type="SUPFAM" id="SSF64182">
    <property type="entry name" value="DHH phosphoesterases"/>
    <property type="match status" value="1"/>
</dbReference>
<evidence type="ECO:0000313" key="2">
    <source>
        <dbReference type="Proteomes" id="UP000179069"/>
    </source>
</evidence>
<reference evidence="1 2" key="1">
    <citation type="journal article" date="2016" name="Nat. Commun.">
        <title>Thousands of microbial genomes shed light on interconnected biogeochemical processes in an aquifer system.</title>
        <authorList>
            <person name="Anantharaman K."/>
            <person name="Brown C.T."/>
            <person name="Hug L.A."/>
            <person name="Sharon I."/>
            <person name="Castelle C.J."/>
            <person name="Probst A.J."/>
            <person name="Thomas B.C."/>
            <person name="Singh A."/>
            <person name="Wilkins M.J."/>
            <person name="Karaoz U."/>
            <person name="Brodie E.L."/>
            <person name="Williams K.H."/>
            <person name="Hubbard S.S."/>
            <person name="Banfield J.F."/>
        </authorList>
    </citation>
    <scope>NUCLEOTIDE SEQUENCE [LARGE SCALE GENOMIC DNA]</scope>
</reference>
<organism evidence="1 2">
    <name type="scientific">Candidatus Chisholmbacteria bacterium RIFCSPHIGHO2_01_FULL_49_18</name>
    <dbReference type="NCBI Taxonomy" id="1797590"/>
    <lineage>
        <taxon>Bacteria</taxon>
        <taxon>Candidatus Chisholmiibacteriota</taxon>
    </lineage>
</organism>
<gene>
    <name evidence="1" type="ORF">A2785_01445</name>
</gene>
<dbReference type="InterPro" id="IPR038763">
    <property type="entry name" value="DHH_sf"/>
</dbReference>
<accession>A0A1G1VLW4</accession>
<protein>
    <submittedName>
        <fullName evidence="1">Uncharacterized protein</fullName>
    </submittedName>
</protein>
<dbReference type="AlphaFoldDB" id="A0A1G1VLW4"/>
<evidence type="ECO:0000313" key="1">
    <source>
        <dbReference type="EMBL" id="OGY16237.1"/>
    </source>
</evidence>
<comment type="caution">
    <text evidence="1">The sequence shown here is derived from an EMBL/GenBank/DDBJ whole genome shotgun (WGS) entry which is preliminary data.</text>
</comment>
<name>A0A1G1VLW4_9BACT</name>
<proteinExistence type="predicted"/>
<dbReference type="Proteomes" id="UP000179069">
    <property type="component" value="Unassembled WGS sequence"/>
</dbReference>
<sequence>MAKTIVTHINPDLDAITSVWLLIRFGGTDFRDAHFSFVPAGERLGKDDEQIVHVDTGLGMFDHHQKDRGREDTSASKLVYEWLIDEGKITKSEPLRRIVELVNQFDHFGEYFWPDPLEYRYEFFLGNLINGMKLGKYVSDDDQLVQFGMRCLDGILVSFKIRIAAEEALNTGIQFQTHWGKTIAIETTTNGVMKLALKSGYKLVARRNPETGMVRIKSAPLPEVNLTRVYEKLKKVDSQATWYFHPSGHMVLNGSLRNPTMRASKLSLSEVIEILKQAK</sequence>
<dbReference type="EMBL" id="MHCI01000018">
    <property type="protein sequence ID" value="OGY16237.1"/>
    <property type="molecule type" value="Genomic_DNA"/>
</dbReference>